<sequence>CIGALSDKHRAFVLDASSLSIDEICKISLDEAKETYRALSRLAHRDPSSSPIMDEASVGAVLAHIREELLYCTLCAKQYDNRPAMLRQCSRHAESDFSYRNAELAATPKDFSKIGNMQ</sequence>
<organism evidence="1">
    <name type="scientific">Homalodisca liturata</name>
    <dbReference type="NCBI Taxonomy" id="320908"/>
    <lineage>
        <taxon>Eukaryota</taxon>
        <taxon>Metazoa</taxon>
        <taxon>Ecdysozoa</taxon>
        <taxon>Arthropoda</taxon>
        <taxon>Hexapoda</taxon>
        <taxon>Insecta</taxon>
        <taxon>Pterygota</taxon>
        <taxon>Neoptera</taxon>
        <taxon>Paraneoptera</taxon>
        <taxon>Hemiptera</taxon>
        <taxon>Auchenorrhyncha</taxon>
        <taxon>Membracoidea</taxon>
        <taxon>Cicadellidae</taxon>
        <taxon>Cicadellinae</taxon>
        <taxon>Proconiini</taxon>
        <taxon>Homalodisca</taxon>
    </lineage>
</organism>
<dbReference type="AlphaFoldDB" id="A0A1B6JWH4"/>
<reference evidence="1" key="1">
    <citation type="submission" date="2015-11" db="EMBL/GenBank/DDBJ databases">
        <title>De novo transcriptome assembly of four potential Pierce s Disease insect vectors from Arizona vineyards.</title>
        <authorList>
            <person name="Tassone E.E."/>
        </authorList>
    </citation>
    <scope>NUCLEOTIDE SEQUENCE</scope>
</reference>
<name>A0A1B6JWH4_9HEMI</name>
<evidence type="ECO:0000313" key="1">
    <source>
        <dbReference type="EMBL" id="JAT03520.1"/>
    </source>
</evidence>
<proteinExistence type="predicted"/>
<accession>A0A1B6JWH4</accession>
<gene>
    <name evidence="1" type="ORF">g.57739</name>
</gene>
<dbReference type="EMBL" id="GECU01004187">
    <property type="protein sequence ID" value="JAT03520.1"/>
    <property type="molecule type" value="Transcribed_RNA"/>
</dbReference>
<feature type="non-terminal residue" evidence="1">
    <location>
        <position position="118"/>
    </location>
</feature>
<protein>
    <submittedName>
        <fullName evidence="1">Uncharacterized protein</fullName>
    </submittedName>
</protein>
<feature type="non-terminal residue" evidence="1">
    <location>
        <position position="1"/>
    </location>
</feature>